<accession>V1HBQ3</accession>
<gene>
    <name evidence="1" type="ORF">SEI61121_04259</name>
</gene>
<dbReference type="STRING" id="1173950.SEI61121_04259"/>
<evidence type="ECO:0000313" key="2">
    <source>
        <dbReference type="Proteomes" id="UP000017304"/>
    </source>
</evidence>
<dbReference type="AlphaFoldDB" id="V1HBQ3"/>
<dbReference type="Proteomes" id="UP000017304">
    <property type="component" value="Unassembled WGS sequence"/>
</dbReference>
<sequence>MWPSEHLIGVALFQLVDEILMDNFATQGADDFDLIILTGLWHAEADPAINVLAVAGFPVHVFWFTCEQDEGLPDAGTFAVWDGNARTKAGGVQLLAHQ</sequence>
<reference evidence="1 2" key="1">
    <citation type="journal article" date="2013" name="Genome Biol. Evol.">
        <title>Phylogenetic diversity of the enteric pathogen Salmonella enterica subsp. enterica inferred from genome-wide reference-free SNP characters.</title>
        <authorList>
            <person name="Timme R.E."/>
            <person name="Pettengill J.B."/>
            <person name="Allard M.W."/>
            <person name="Strain E."/>
            <person name="Barrangou R."/>
            <person name="Wehnes C."/>
            <person name="Van Kessel J.S."/>
            <person name="Karns J.S."/>
            <person name="Musser S.M."/>
            <person name="Brown E.W."/>
        </authorList>
    </citation>
    <scope>NUCLEOTIDE SEQUENCE [LARGE SCALE GENOMIC DNA]</scope>
    <source>
        <strain evidence="1 2">1121</strain>
    </source>
</reference>
<comment type="caution">
    <text evidence="1">The sequence shown here is derived from an EMBL/GenBank/DDBJ whole genome shotgun (WGS) entry which is preliminary data.</text>
</comment>
<organism evidence="1 2">
    <name type="scientific">Salmonella enterica subsp. indica serovar 6,14,25:z10:1,(2),7 str. 1121</name>
    <dbReference type="NCBI Taxonomy" id="1173950"/>
    <lineage>
        <taxon>Bacteria</taxon>
        <taxon>Pseudomonadati</taxon>
        <taxon>Pseudomonadota</taxon>
        <taxon>Gammaproteobacteria</taxon>
        <taxon>Enterobacterales</taxon>
        <taxon>Enterobacteriaceae</taxon>
        <taxon>Salmonella</taxon>
    </lineage>
</organism>
<name>V1HBQ3_SALER</name>
<dbReference type="EMBL" id="AOXI01000006">
    <property type="protein sequence ID" value="ESE87275.1"/>
    <property type="molecule type" value="Genomic_DNA"/>
</dbReference>
<evidence type="ECO:0000313" key="1">
    <source>
        <dbReference type="EMBL" id="ESE87275.1"/>
    </source>
</evidence>
<protein>
    <submittedName>
        <fullName evidence="1">Uncharacterized protein</fullName>
    </submittedName>
</protein>
<proteinExistence type="predicted"/>